<evidence type="ECO:0000256" key="4">
    <source>
        <dbReference type="ARBA" id="ARBA00023136"/>
    </source>
</evidence>
<keyword evidence="7" id="KW-1185">Reference proteome</keyword>
<reference evidence="6 7" key="1">
    <citation type="submission" date="2015-07" db="EMBL/GenBank/DDBJ databases">
        <title>Emmonsia species relationships and genome sequence.</title>
        <authorList>
            <consortium name="The Broad Institute Genomics Platform"/>
            <person name="Cuomo C.A."/>
            <person name="Munoz J.F."/>
            <person name="Imamovic A."/>
            <person name="Priest M.E."/>
            <person name="Young S."/>
            <person name="Clay O.K."/>
            <person name="McEwen J.G."/>
        </authorList>
    </citation>
    <scope>NUCLEOTIDE SEQUENCE [LARGE SCALE GENOMIC DNA]</scope>
    <source>
        <strain evidence="6 7">UAMH 9510</strain>
    </source>
</reference>
<evidence type="ECO:0000256" key="2">
    <source>
        <dbReference type="ARBA" id="ARBA00022692"/>
    </source>
</evidence>
<dbReference type="GO" id="GO:0000287">
    <property type="term" value="F:magnesium ion binding"/>
    <property type="evidence" value="ECO:0007669"/>
    <property type="project" value="TreeGrafter"/>
</dbReference>
<evidence type="ECO:0008006" key="8">
    <source>
        <dbReference type="Google" id="ProtNLM"/>
    </source>
</evidence>
<dbReference type="VEuPathDB" id="FungiDB:AJ78_01237"/>
<name>A0A1J9PRC2_9EURO</name>
<dbReference type="STRING" id="1447872.A0A1J9PRC2"/>
<dbReference type="InterPro" id="IPR045863">
    <property type="entry name" value="CorA_TM1_TM2"/>
</dbReference>
<sequence>MIVDVTEKIGDTLSNRRSRLEVESKLQPPQSVRIAFAGKLEDCKRFFDEYPAAIANLSIPPRFWATSTKDLNGCSDAKYNYDDDDGALTSLDTWSCFKLKEADSSGVYIWHQMTMFIRWNPIEQNTFIFCSDLSKALKDRLSSRMPSVDPRDPYVWHAVFIDELREAYDVSVWKIRDLVRAAEKARDDTRGADPDFRKLHNIARHAIHSNETLDVAIDTIGSIVHEHELFILREGSTSAHSIPKQIANDVARQLYYHSKELRAIKARSSSLYDRLQNEINLGFNIVSQTDTAAMKIISAVGLIFLPGTFISTLFGMNFFEFSVDNNTGKQTFAMSDKFWIYWAISLPVTAVVILLWAIWDYSYALTKMLRTLWEAAKQKSDSLYIGRKGKNVRLSSLP</sequence>
<keyword evidence="3 5" id="KW-1133">Transmembrane helix</keyword>
<evidence type="ECO:0000313" key="7">
    <source>
        <dbReference type="Proteomes" id="UP000182235"/>
    </source>
</evidence>
<dbReference type="Pfam" id="PF01544">
    <property type="entry name" value="CorA"/>
    <property type="match status" value="1"/>
</dbReference>
<dbReference type="PANTHER" id="PTHR46494:SF1">
    <property type="entry name" value="CORA FAMILY METAL ION TRANSPORTER (EUROFUNG)"/>
    <property type="match status" value="1"/>
</dbReference>
<dbReference type="Proteomes" id="UP000182235">
    <property type="component" value="Unassembled WGS sequence"/>
</dbReference>
<keyword evidence="4 5" id="KW-0472">Membrane</keyword>
<feature type="transmembrane region" description="Helical" evidence="5">
    <location>
        <begin position="296"/>
        <end position="319"/>
    </location>
</feature>
<comment type="caution">
    <text evidence="6">The sequence shown here is derived from an EMBL/GenBank/DDBJ whole genome shotgun (WGS) entry which is preliminary data.</text>
</comment>
<protein>
    <recommendedName>
        <fullName evidence="8">Magnesium and cobalt transporter CorA</fullName>
    </recommendedName>
</protein>
<accession>A0A1J9PRC2</accession>
<evidence type="ECO:0000256" key="5">
    <source>
        <dbReference type="SAM" id="Phobius"/>
    </source>
</evidence>
<dbReference type="GO" id="GO:0005886">
    <property type="term" value="C:plasma membrane"/>
    <property type="evidence" value="ECO:0007669"/>
    <property type="project" value="UniProtKB-SubCell"/>
</dbReference>
<dbReference type="Gene3D" id="1.20.58.340">
    <property type="entry name" value="Magnesium transport protein CorA, transmembrane region"/>
    <property type="match status" value="1"/>
</dbReference>
<gene>
    <name evidence="6" type="ORF">AJ78_01237</name>
</gene>
<keyword evidence="2 5" id="KW-0812">Transmembrane</keyword>
<dbReference type="GO" id="GO:0015095">
    <property type="term" value="F:magnesium ion transmembrane transporter activity"/>
    <property type="evidence" value="ECO:0007669"/>
    <property type="project" value="TreeGrafter"/>
</dbReference>
<dbReference type="AlphaFoldDB" id="A0A1J9PRC2"/>
<proteinExistence type="predicted"/>
<organism evidence="6 7">
    <name type="scientific">Emergomyces pasteurianus Ep9510</name>
    <dbReference type="NCBI Taxonomy" id="1447872"/>
    <lineage>
        <taxon>Eukaryota</taxon>
        <taxon>Fungi</taxon>
        <taxon>Dikarya</taxon>
        <taxon>Ascomycota</taxon>
        <taxon>Pezizomycotina</taxon>
        <taxon>Eurotiomycetes</taxon>
        <taxon>Eurotiomycetidae</taxon>
        <taxon>Onygenales</taxon>
        <taxon>Ajellomycetaceae</taxon>
        <taxon>Emergomyces</taxon>
    </lineage>
</organism>
<comment type="subcellular location">
    <subcellularLocation>
        <location evidence="1">Cell membrane</location>
        <topology evidence="1">Multi-pass membrane protein</topology>
    </subcellularLocation>
</comment>
<dbReference type="GO" id="GO:0015087">
    <property type="term" value="F:cobalt ion transmembrane transporter activity"/>
    <property type="evidence" value="ECO:0007669"/>
    <property type="project" value="TreeGrafter"/>
</dbReference>
<evidence type="ECO:0000256" key="3">
    <source>
        <dbReference type="ARBA" id="ARBA00022989"/>
    </source>
</evidence>
<evidence type="ECO:0000256" key="1">
    <source>
        <dbReference type="ARBA" id="ARBA00004651"/>
    </source>
</evidence>
<dbReference type="EMBL" id="LGRN01000026">
    <property type="protein sequence ID" value="OJD18766.1"/>
    <property type="molecule type" value="Genomic_DNA"/>
</dbReference>
<dbReference type="GO" id="GO:0050897">
    <property type="term" value="F:cobalt ion binding"/>
    <property type="evidence" value="ECO:0007669"/>
    <property type="project" value="TreeGrafter"/>
</dbReference>
<dbReference type="PANTHER" id="PTHR46494">
    <property type="entry name" value="CORA FAMILY METAL ION TRANSPORTER (EUROFUNG)"/>
    <property type="match status" value="1"/>
</dbReference>
<dbReference type="OrthoDB" id="4178743at2759"/>
<evidence type="ECO:0000313" key="6">
    <source>
        <dbReference type="EMBL" id="OJD18766.1"/>
    </source>
</evidence>
<dbReference type="InterPro" id="IPR002523">
    <property type="entry name" value="MgTranspt_CorA/ZnTranspt_ZntB"/>
</dbReference>
<dbReference type="SUPFAM" id="SSF144083">
    <property type="entry name" value="Magnesium transport protein CorA, transmembrane region"/>
    <property type="match status" value="1"/>
</dbReference>
<feature type="transmembrane region" description="Helical" evidence="5">
    <location>
        <begin position="339"/>
        <end position="359"/>
    </location>
</feature>